<name>A0ABQ1MDA4_9SPHI</name>
<comment type="caution">
    <text evidence="8">The sequence shown here is derived from an EMBL/GenBank/DDBJ whole genome shotgun (WGS) entry which is preliminary data.</text>
</comment>
<accession>A0ABQ1MDA4</accession>
<evidence type="ECO:0000313" key="9">
    <source>
        <dbReference type="Proteomes" id="UP000597338"/>
    </source>
</evidence>
<dbReference type="InterPro" id="IPR050833">
    <property type="entry name" value="Poly_Biosynth_Transport"/>
</dbReference>
<reference evidence="9" key="1">
    <citation type="journal article" date="2019" name="Int. J. Syst. Evol. Microbiol.">
        <title>The Global Catalogue of Microorganisms (GCM) 10K type strain sequencing project: providing services to taxonomists for standard genome sequencing and annotation.</title>
        <authorList>
            <consortium name="The Broad Institute Genomics Platform"/>
            <consortium name="The Broad Institute Genome Sequencing Center for Infectious Disease"/>
            <person name="Wu L."/>
            <person name="Ma J."/>
        </authorList>
    </citation>
    <scope>NUCLEOTIDE SEQUENCE [LARGE SCALE GENOMIC DNA]</scope>
    <source>
        <strain evidence="9">CGMCC 1.15342</strain>
    </source>
</reference>
<feature type="transmembrane region" description="Helical" evidence="7">
    <location>
        <begin position="169"/>
        <end position="188"/>
    </location>
</feature>
<protein>
    <submittedName>
        <fullName evidence="8">Lipopolysaccharide biosynthesis protein</fullName>
    </submittedName>
</protein>
<gene>
    <name evidence="8" type="ORF">GCM10011386_33790</name>
</gene>
<keyword evidence="6 7" id="KW-0472">Membrane</keyword>
<feature type="transmembrane region" description="Helical" evidence="7">
    <location>
        <begin position="389"/>
        <end position="407"/>
    </location>
</feature>
<evidence type="ECO:0000256" key="6">
    <source>
        <dbReference type="ARBA" id="ARBA00023136"/>
    </source>
</evidence>
<feature type="transmembrane region" description="Helical" evidence="7">
    <location>
        <begin position="79"/>
        <end position="107"/>
    </location>
</feature>
<keyword evidence="3" id="KW-1003">Cell membrane</keyword>
<organism evidence="8 9">
    <name type="scientific">Parapedobacter defluvii</name>
    <dbReference type="NCBI Taxonomy" id="2045106"/>
    <lineage>
        <taxon>Bacteria</taxon>
        <taxon>Pseudomonadati</taxon>
        <taxon>Bacteroidota</taxon>
        <taxon>Sphingobacteriia</taxon>
        <taxon>Sphingobacteriales</taxon>
        <taxon>Sphingobacteriaceae</taxon>
        <taxon>Parapedobacter</taxon>
    </lineage>
</organism>
<feature type="transmembrane region" description="Helical" evidence="7">
    <location>
        <begin position="324"/>
        <end position="342"/>
    </location>
</feature>
<keyword evidence="4 7" id="KW-0812">Transmembrane</keyword>
<evidence type="ECO:0000256" key="1">
    <source>
        <dbReference type="ARBA" id="ARBA00004651"/>
    </source>
</evidence>
<proteinExistence type="inferred from homology"/>
<feature type="transmembrane region" description="Helical" evidence="7">
    <location>
        <begin position="363"/>
        <end position="383"/>
    </location>
</feature>
<dbReference type="Proteomes" id="UP000597338">
    <property type="component" value="Unassembled WGS sequence"/>
</dbReference>
<evidence type="ECO:0000256" key="3">
    <source>
        <dbReference type="ARBA" id="ARBA00022475"/>
    </source>
</evidence>
<comment type="similarity">
    <text evidence="2">Belongs to the polysaccharide synthase family.</text>
</comment>
<comment type="subcellular location">
    <subcellularLocation>
        <location evidence="1">Cell membrane</location>
        <topology evidence="1">Multi-pass membrane protein</topology>
    </subcellularLocation>
</comment>
<dbReference type="CDD" id="cd13127">
    <property type="entry name" value="MATE_tuaB_like"/>
    <property type="match status" value="1"/>
</dbReference>
<dbReference type="Pfam" id="PF13440">
    <property type="entry name" value="Polysacc_synt_3"/>
    <property type="match status" value="1"/>
</dbReference>
<keyword evidence="5 7" id="KW-1133">Transmembrane helix</keyword>
<dbReference type="EMBL" id="BMIK01000013">
    <property type="protein sequence ID" value="GGC38904.1"/>
    <property type="molecule type" value="Genomic_DNA"/>
</dbReference>
<sequence>MSLNGKARKGVLWSLAQQASIQGINLLVQLFLMRLLTPSDFGIIALITVFISLGNVIVEGGLTSSLIRSKELDIEDYSSVFLLNLFLSLFLYFLIFVSAPFISIFYGEPSLKAIIRTFGVVLIIKALAAIQVTKFTRDLNFKIQFIINLPSVIVGGVVGLLSALNGFGVWSLVFMALCQSLVSMILSWQVSDLAIKWSFNFEKIKGHFSFGYKLALSSSLNIIFQNIYNIIIGKAFNTQILGFYNRAELLSGLPSQNLSLAINKVTFPLFSKLQDSNTELASVYKKVMQASIMATAPTMIVLLLFADDIFWILFGDKWNSSIPYFKLLCISSIIYPLQGFNLNILSVKGRTDLYLRLEVLKKIIILLGVFISLSYGIYGLIYFQLIFSLVAFFINSYYAGSLIGYSVMNQITDIVPIILISVLAGFACYIFKHFVPLHGLLLSFISLLVFVILYLVLGLVFQLKLFKRVFTLAKHLIV</sequence>
<feature type="transmembrane region" description="Helical" evidence="7">
    <location>
        <begin position="414"/>
        <end position="434"/>
    </location>
</feature>
<feature type="transmembrane region" description="Helical" evidence="7">
    <location>
        <begin position="440"/>
        <end position="461"/>
    </location>
</feature>
<feature type="transmembrane region" description="Helical" evidence="7">
    <location>
        <begin position="292"/>
        <end position="312"/>
    </location>
</feature>
<evidence type="ECO:0000256" key="7">
    <source>
        <dbReference type="SAM" id="Phobius"/>
    </source>
</evidence>
<dbReference type="PANTHER" id="PTHR30250:SF10">
    <property type="entry name" value="LIPOPOLYSACCHARIDE BIOSYNTHESIS PROTEIN WZXC"/>
    <property type="match status" value="1"/>
</dbReference>
<evidence type="ECO:0000256" key="5">
    <source>
        <dbReference type="ARBA" id="ARBA00022989"/>
    </source>
</evidence>
<evidence type="ECO:0000313" key="8">
    <source>
        <dbReference type="EMBL" id="GGC38904.1"/>
    </source>
</evidence>
<dbReference type="RefSeq" id="WP_188752635.1">
    <property type="nucleotide sequence ID" value="NZ_BMIK01000013.1"/>
</dbReference>
<feature type="transmembrane region" description="Helical" evidence="7">
    <location>
        <begin position="145"/>
        <end position="163"/>
    </location>
</feature>
<evidence type="ECO:0000256" key="4">
    <source>
        <dbReference type="ARBA" id="ARBA00022692"/>
    </source>
</evidence>
<feature type="transmembrane region" description="Helical" evidence="7">
    <location>
        <begin position="41"/>
        <end position="58"/>
    </location>
</feature>
<dbReference type="PANTHER" id="PTHR30250">
    <property type="entry name" value="PST FAMILY PREDICTED COLANIC ACID TRANSPORTER"/>
    <property type="match status" value="1"/>
</dbReference>
<evidence type="ECO:0000256" key="2">
    <source>
        <dbReference type="ARBA" id="ARBA00007430"/>
    </source>
</evidence>
<keyword evidence="9" id="KW-1185">Reference proteome</keyword>
<feature type="transmembrane region" description="Helical" evidence="7">
    <location>
        <begin position="113"/>
        <end position="133"/>
    </location>
</feature>